<dbReference type="OMA" id="WNSNMYL"/>
<keyword evidence="2 5" id="KW-0479">Metal-binding</keyword>
<keyword evidence="3 5" id="KW-0408">Iron</keyword>
<dbReference type="Gene3D" id="3.20.20.70">
    <property type="entry name" value="Aldolase class I"/>
    <property type="match status" value="1"/>
</dbReference>
<dbReference type="SFLD" id="SFLDG01099">
    <property type="entry name" value="Uncharacterised_Radical_SAM_Su"/>
    <property type="match status" value="1"/>
</dbReference>
<dbReference type="SFLD" id="SFLDS00029">
    <property type="entry name" value="Radical_SAM"/>
    <property type="match status" value="1"/>
</dbReference>
<evidence type="ECO:0000313" key="8">
    <source>
        <dbReference type="Proteomes" id="UP000318571"/>
    </source>
</evidence>
<dbReference type="OrthoDB" id="1856718at2759"/>
<dbReference type="PIRSF" id="PIRSF004869">
    <property type="entry name" value="PflX_prd"/>
    <property type="match status" value="1"/>
</dbReference>
<dbReference type="InterPro" id="IPR058240">
    <property type="entry name" value="rSAM_sf"/>
</dbReference>
<evidence type="ECO:0000256" key="3">
    <source>
        <dbReference type="ARBA" id="ARBA00023004"/>
    </source>
</evidence>
<dbReference type="GO" id="GO:0051536">
    <property type="term" value="F:iron-sulfur cluster binding"/>
    <property type="evidence" value="ECO:0007669"/>
    <property type="project" value="UniProtKB-KW"/>
</dbReference>
<keyword evidence="8" id="KW-1185">Reference proteome</keyword>
<dbReference type="SUPFAM" id="SSF102114">
    <property type="entry name" value="Radical SAM enzymes"/>
    <property type="match status" value="1"/>
</dbReference>
<evidence type="ECO:0000256" key="1">
    <source>
        <dbReference type="ARBA" id="ARBA00022691"/>
    </source>
</evidence>
<feature type="binding site" evidence="5">
    <location>
        <position position="118"/>
    </location>
    <ligand>
        <name>[4Fe-4S] cluster</name>
        <dbReference type="ChEBI" id="CHEBI:49883"/>
        <note>4Fe-4S-S-AdoMet</note>
    </ligand>
</feature>
<gene>
    <name evidence="7" type="ORF">TCAL_14848</name>
</gene>
<proteinExistence type="predicted"/>
<name>A0A553P4K5_TIGCA</name>
<organism evidence="7 8">
    <name type="scientific">Tigriopus californicus</name>
    <name type="common">Marine copepod</name>
    <dbReference type="NCBI Taxonomy" id="6832"/>
    <lineage>
        <taxon>Eukaryota</taxon>
        <taxon>Metazoa</taxon>
        <taxon>Ecdysozoa</taxon>
        <taxon>Arthropoda</taxon>
        <taxon>Crustacea</taxon>
        <taxon>Multicrustacea</taxon>
        <taxon>Hexanauplia</taxon>
        <taxon>Copepoda</taxon>
        <taxon>Harpacticoida</taxon>
        <taxon>Harpacticidae</taxon>
        <taxon>Tigriopus</taxon>
    </lineage>
</organism>
<dbReference type="PANTHER" id="PTHR43075:SF1">
    <property type="entry name" value="FORMATE LYASE ACTIVATING ENZYME, PUTATIVE (AFU_ORTHOLOGUE AFUA_2G15630)-RELATED"/>
    <property type="match status" value="1"/>
</dbReference>
<dbReference type="STRING" id="6832.A0A553P4K5"/>
<protein>
    <recommendedName>
        <fullName evidence="6">Radical SAM core domain-containing protein</fullName>
    </recommendedName>
</protein>
<dbReference type="InterPro" id="IPR040085">
    <property type="entry name" value="MJ0674-like"/>
</dbReference>
<feature type="binding site" evidence="5">
    <location>
        <position position="121"/>
    </location>
    <ligand>
        <name>[4Fe-4S] cluster</name>
        <dbReference type="ChEBI" id="CHEBI:49883"/>
        <note>4Fe-4S-S-AdoMet</note>
    </ligand>
</feature>
<dbReference type="InterPro" id="IPR007197">
    <property type="entry name" value="rSAM"/>
</dbReference>
<keyword evidence="4 5" id="KW-0411">Iron-sulfur</keyword>
<dbReference type="AlphaFoldDB" id="A0A553P4K5"/>
<dbReference type="Proteomes" id="UP000318571">
    <property type="component" value="Chromosome 7"/>
</dbReference>
<sequence length="347" mass="39349">MEMVGRHLFNSVALIQGHRRVLHLAPPFLVEDYEPVALETCRKGLMQAKVEEAREELENCRACPRDCRVNRLKDVRGACNTGRHAVVSSAFPHFGEESVLQGWNGSGTIFFGLCNLRCVFCQNWDISQKKQGWELKPDEIADLMLKLQNETKCHNINFVTPEHVAPQVVEAIALAVDGGLKVPIIYNTSSYDSQKSLKLMDGLVDIYLPDFKFWSPETSQRLCKARDYPEVARQAILEMQRQVGDLVFNSQGLAQKGVLIRHLVMPNHEEEAKAILKFVSDSVSKDAFVHLMEQYRPTFSVGKGETRARTGFTTYEEINRPVTESEIDGLRAFAQDLGLWRFEGDFD</sequence>
<dbReference type="InterPro" id="IPR016431">
    <property type="entry name" value="Pyrv-formate_lyase-activ_prd"/>
</dbReference>
<dbReference type="CDD" id="cd01335">
    <property type="entry name" value="Radical_SAM"/>
    <property type="match status" value="1"/>
</dbReference>
<accession>A0A553P4K5</accession>
<feature type="domain" description="Radical SAM core" evidence="6">
    <location>
        <begin position="109"/>
        <end position="266"/>
    </location>
</feature>
<feature type="binding site" evidence="5">
    <location>
        <position position="114"/>
    </location>
    <ligand>
        <name>[4Fe-4S] cluster</name>
        <dbReference type="ChEBI" id="CHEBI:49883"/>
        <note>4Fe-4S-S-AdoMet</note>
    </ligand>
</feature>
<dbReference type="PANTHER" id="PTHR43075">
    <property type="entry name" value="FORMATE LYASE ACTIVATING ENZYME, PUTATIVE (AFU_ORTHOLOGUE AFUA_2G15630)-RELATED"/>
    <property type="match status" value="1"/>
</dbReference>
<evidence type="ECO:0000256" key="4">
    <source>
        <dbReference type="ARBA" id="ARBA00023014"/>
    </source>
</evidence>
<dbReference type="EMBL" id="VCGU01000008">
    <property type="protein sequence ID" value="TRY72603.1"/>
    <property type="molecule type" value="Genomic_DNA"/>
</dbReference>
<evidence type="ECO:0000256" key="2">
    <source>
        <dbReference type="ARBA" id="ARBA00022723"/>
    </source>
</evidence>
<keyword evidence="1 5" id="KW-0949">S-adenosyl-L-methionine</keyword>
<dbReference type="GO" id="GO:0046872">
    <property type="term" value="F:metal ion binding"/>
    <property type="evidence" value="ECO:0007669"/>
    <property type="project" value="UniProtKB-KW"/>
</dbReference>
<evidence type="ECO:0000256" key="5">
    <source>
        <dbReference type="PIRSR" id="PIRSR004869-50"/>
    </source>
</evidence>
<evidence type="ECO:0000259" key="6">
    <source>
        <dbReference type="Pfam" id="PF04055"/>
    </source>
</evidence>
<dbReference type="Pfam" id="PF04055">
    <property type="entry name" value="Radical_SAM"/>
    <property type="match status" value="1"/>
</dbReference>
<comment type="caution">
    <text evidence="7">The sequence shown here is derived from an EMBL/GenBank/DDBJ whole genome shotgun (WGS) entry which is preliminary data.</text>
</comment>
<evidence type="ECO:0000313" key="7">
    <source>
        <dbReference type="EMBL" id="TRY72603.1"/>
    </source>
</evidence>
<reference evidence="7 8" key="1">
    <citation type="journal article" date="2018" name="Nat. Ecol. Evol.">
        <title>Genomic signatures of mitonuclear coevolution across populations of Tigriopus californicus.</title>
        <authorList>
            <person name="Barreto F.S."/>
            <person name="Watson E.T."/>
            <person name="Lima T.G."/>
            <person name="Willett C.S."/>
            <person name="Edmands S."/>
            <person name="Li W."/>
            <person name="Burton R.S."/>
        </authorList>
    </citation>
    <scope>NUCLEOTIDE SEQUENCE [LARGE SCALE GENOMIC DNA]</scope>
    <source>
        <strain evidence="7 8">San Diego</strain>
    </source>
</reference>
<dbReference type="InterPro" id="IPR013785">
    <property type="entry name" value="Aldolase_TIM"/>
</dbReference>
<dbReference type="GO" id="GO:0003824">
    <property type="term" value="F:catalytic activity"/>
    <property type="evidence" value="ECO:0007669"/>
    <property type="project" value="InterPro"/>
</dbReference>
<comment type="cofactor">
    <cofactor evidence="5">
        <name>[4Fe-4S] cluster</name>
        <dbReference type="ChEBI" id="CHEBI:49883"/>
    </cofactor>
    <text evidence="5">Binds 1 [4Fe-4S] cluster. The cluster is coordinated with 3 cysteines and an exchangeable S-adenosyl-L-methionine.</text>
</comment>